<keyword evidence="9" id="KW-0460">Magnesium</keyword>
<evidence type="ECO:0000256" key="10">
    <source>
        <dbReference type="ARBA" id="ARBA00022985"/>
    </source>
</evidence>
<evidence type="ECO:0000313" key="12">
    <source>
        <dbReference type="EMBL" id="CAG35493.1"/>
    </source>
</evidence>
<dbReference type="InterPro" id="IPR050793">
    <property type="entry name" value="CMP-NeuNAc_synthase"/>
</dbReference>
<evidence type="ECO:0000256" key="3">
    <source>
        <dbReference type="ARBA" id="ARBA00005893"/>
    </source>
</evidence>
<dbReference type="PANTHER" id="PTHR21485">
    <property type="entry name" value="HAD SUPERFAMILY MEMBERS CMAS AND KDSC"/>
    <property type="match status" value="1"/>
</dbReference>
<dbReference type="EMBL" id="CR522870">
    <property type="protein sequence ID" value="CAG35493.1"/>
    <property type="molecule type" value="Genomic_DNA"/>
</dbReference>
<dbReference type="AlphaFoldDB" id="Q6AQ80"/>
<evidence type="ECO:0000256" key="7">
    <source>
        <dbReference type="ARBA" id="ARBA00022723"/>
    </source>
</evidence>
<dbReference type="SUPFAM" id="SSF56784">
    <property type="entry name" value="HAD-like"/>
    <property type="match status" value="1"/>
</dbReference>
<evidence type="ECO:0000313" key="13">
    <source>
        <dbReference type="Proteomes" id="UP000000602"/>
    </source>
</evidence>
<evidence type="ECO:0000256" key="1">
    <source>
        <dbReference type="ARBA" id="ARBA00000898"/>
    </source>
</evidence>
<dbReference type="SFLD" id="SFLDG01136">
    <property type="entry name" value="C1.6:_Phosphoserine_Phosphatas"/>
    <property type="match status" value="1"/>
</dbReference>
<dbReference type="NCBIfam" id="TIGR01670">
    <property type="entry name" value="KdsC-phosphatas"/>
    <property type="match status" value="1"/>
</dbReference>
<keyword evidence="8" id="KW-0378">Hydrolase</keyword>
<dbReference type="InterPro" id="IPR010023">
    <property type="entry name" value="KdsC_fam"/>
</dbReference>
<comment type="subunit">
    <text evidence="4">Homotetramer.</text>
</comment>
<gene>
    <name evidence="12" type="ordered locus">DP0764</name>
</gene>
<dbReference type="InterPro" id="IPR036412">
    <property type="entry name" value="HAD-like_sf"/>
</dbReference>
<organism evidence="12 13">
    <name type="scientific">Desulfotalea psychrophila (strain LSv54 / DSM 12343)</name>
    <dbReference type="NCBI Taxonomy" id="177439"/>
    <lineage>
        <taxon>Bacteria</taxon>
        <taxon>Pseudomonadati</taxon>
        <taxon>Thermodesulfobacteriota</taxon>
        <taxon>Desulfobulbia</taxon>
        <taxon>Desulfobulbales</taxon>
        <taxon>Desulfocapsaceae</taxon>
        <taxon>Desulfotalea</taxon>
    </lineage>
</organism>
<dbReference type="GO" id="GO:0009103">
    <property type="term" value="P:lipopolysaccharide biosynthetic process"/>
    <property type="evidence" value="ECO:0007669"/>
    <property type="project" value="UniProtKB-KW"/>
</dbReference>
<comment type="catalytic activity">
    <reaction evidence="1">
        <text>3-deoxy-alpha-D-manno-2-octulosonate-8-phosphate + H2O = 3-deoxy-alpha-D-manno-oct-2-ulosonate + phosphate</text>
        <dbReference type="Rhea" id="RHEA:11500"/>
        <dbReference type="ChEBI" id="CHEBI:15377"/>
        <dbReference type="ChEBI" id="CHEBI:43474"/>
        <dbReference type="ChEBI" id="CHEBI:85985"/>
        <dbReference type="ChEBI" id="CHEBI:85986"/>
        <dbReference type="EC" id="3.1.3.45"/>
    </reaction>
</comment>
<keyword evidence="10" id="KW-0448">Lipopolysaccharide biosynthesis</keyword>
<evidence type="ECO:0000256" key="4">
    <source>
        <dbReference type="ARBA" id="ARBA00011881"/>
    </source>
</evidence>
<comment type="cofactor">
    <cofactor evidence="2">
        <name>Mg(2+)</name>
        <dbReference type="ChEBI" id="CHEBI:18420"/>
    </cofactor>
</comment>
<keyword evidence="13" id="KW-1185">Reference proteome</keyword>
<dbReference type="STRING" id="177439.DP0764"/>
<dbReference type="InterPro" id="IPR023214">
    <property type="entry name" value="HAD_sf"/>
</dbReference>
<proteinExistence type="inferred from homology"/>
<dbReference type="SFLD" id="SFLDS00003">
    <property type="entry name" value="Haloacid_Dehalogenase"/>
    <property type="match status" value="1"/>
</dbReference>
<name>Q6AQ80_DESPS</name>
<dbReference type="Proteomes" id="UP000000602">
    <property type="component" value="Chromosome"/>
</dbReference>
<dbReference type="EC" id="3.1.3.45" evidence="5"/>
<dbReference type="PANTHER" id="PTHR21485:SF6">
    <property type="entry name" value="N-ACYLNEURAMINATE CYTIDYLYLTRANSFERASE-RELATED"/>
    <property type="match status" value="1"/>
</dbReference>
<dbReference type="GO" id="GO:0019143">
    <property type="term" value="F:3-deoxy-manno-octulosonate-8-phosphatase activity"/>
    <property type="evidence" value="ECO:0007669"/>
    <property type="project" value="UniProtKB-EC"/>
</dbReference>
<keyword evidence="7" id="KW-0479">Metal-binding</keyword>
<evidence type="ECO:0000256" key="5">
    <source>
        <dbReference type="ARBA" id="ARBA00013066"/>
    </source>
</evidence>
<dbReference type="SFLD" id="SFLDG01138">
    <property type="entry name" value="C1.6.2:_Deoxy-d-mannose-octulo"/>
    <property type="match status" value="1"/>
</dbReference>
<dbReference type="Pfam" id="PF08282">
    <property type="entry name" value="Hydrolase_3"/>
    <property type="match status" value="1"/>
</dbReference>
<evidence type="ECO:0000256" key="8">
    <source>
        <dbReference type="ARBA" id="ARBA00022801"/>
    </source>
</evidence>
<dbReference type="KEGG" id="dps:DP0764"/>
<evidence type="ECO:0000256" key="2">
    <source>
        <dbReference type="ARBA" id="ARBA00001946"/>
    </source>
</evidence>
<comment type="similarity">
    <text evidence="3">Belongs to the KdsC family.</text>
</comment>
<reference evidence="13" key="1">
    <citation type="journal article" date="2004" name="Environ. Microbiol.">
        <title>The genome of Desulfotalea psychrophila, a sulfate-reducing bacterium from permanently cold Arctic sediments.</title>
        <authorList>
            <person name="Rabus R."/>
            <person name="Ruepp A."/>
            <person name="Frickey T."/>
            <person name="Rattei T."/>
            <person name="Fartmann B."/>
            <person name="Stark M."/>
            <person name="Bauer M."/>
            <person name="Zibat A."/>
            <person name="Lombardot T."/>
            <person name="Becker I."/>
            <person name="Amann J."/>
            <person name="Gellner K."/>
            <person name="Teeling H."/>
            <person name="Leuschner W.D."/>
            <person name="Gloeckner F.-O."/>
            <person name="Lupas A.N."/>
            <person name="Amann R."/>
            <person name="Klenk H.-P."/>
        </authorList>
    </citation>
    <scope>NUCLEOTIDE SEQUENCE [LARGE SCALE GENOMIC DNA]</scope>
    <source>
        <strain evidence="13">DSM 12343 / LSv54</strain>
    </source>
</reference>
<dbReference type="GO" id="GO:0046872">
    <property type="term" value="F:metal ion binding"/>
    <property type="evidence" value="ECO:0007669"/>
    <property type="project" value="UniProtKB-KW"/>
</dbReference>
<dbReference type="GO" id="GO:0008781">
    <property type="term" value="F:N-acylneuraminate cytidylyltransferase activity"/>
    <property type="evidence" value="ECO:0007669"/>
    <property type="project" value="TreeGrafter"/>
</dbReference>
<dbReference type="HOGENOM" id="CLU_106694_0_1_7"/>
<protein>
    <recommendedName>
        <fullName evidence="6">3-deoxy-D-manno-octulosonate 8-phosphate phosphatase KdsC</fullName>
        <ecNumber evidence="5">3.1.3.45</ecNumber>
    </recommendedName>
    <alternativeName>
        <fullName evidence="11">KDO 8-P phosphatase</fullName>
    </alternativeName>
</protein>
<evidence type="ECO:0000256" key="9">
    <source>
        <dbReference type="ARBA" id="ARBA00022842"/>
    </source>
</evidence>
<dbReference type="FunFam" id="3.40.50.1000:FF:000029">
    <property type="entry name" value="3-deoxy-D-manno-octulosonate 8-phosphate phosphatase KdsC"/>
    <property type="match status" value="1"/>
</dbReference>
<dbReference type="Gene3D" id="3.40.50.1000">
    <property type="entry name" value="HAD superfamily/HAD-like"/>
    <property type="match status" value="1"/>
</dbReference>
<accession>Q6AQ80</accession>
<evidence type="ECO:0000256" key="6">
    <source>
        <dbReference type="ARBA" id="ARBA00020092"/>
    </source>
</evidence>
<dbReference type="eggNOG" id="COG1778">
    <property type="taxonomic scope" value="Bacteria"/>
</dbReference>
<evidence type="ECO:0000256" key="11">
    <source>
        <dbReference type="ARBA" id="ARBA00031051"/>
    </source>
</evidence>
<sequence length="216" mass="24134">MSRYELRWKNKMTGSEKYPSDCQILEEMRTQAREQISTSPARQCALARAKDIKLLLLDVDGVLTNGSLLYTGEEIESKSFHTLDGFGLQLLREAEVATGIITARRSAVVARRAKELKMTYIYQGAMNKNIAFKEILAESGLKPFEVAYMGDDWLDLVILQQVGLATTPANGAPEVQERVHFSTKRSGGFGAVREVCDLIIEGKGLKETLLQKYLNK</sequence>